<feature type="region of interest" description="Disordered" evidence="1">
    <location>
        <begin position="1"/>
        <end position="55"/>
    </location>
</feature>
<evidence type="ECO:0000256" key="1">
    <source>
        <dbReference type="SAM" id="MobiDB-lite"/>
    </source>
</evidence>
<dbReference type="GeneID" id="40325912"/>
<sequence>MSGTHHLYTSSGSRMPPPPKATPHRTSSVCRTPTRRYNPAQRLPSASSRTAQNECHDRQLALVRGRRQSPDSPSRQPRLSLEDVIQVRRRQIDETTHLSGPCRLSFGKNSRQEEWHGSPRAEDHGHFSRMRLYRSKEPVYQSSVDGRASSPHEAEFCAAQNFTTRLRRSLSRGYSPQRRQADQAVVGTELAPPMPLLQGTHRTSKNRYRTTIERFIQGQPSNTQKEILTMLEEYRGRESELCGALSEAYSDSWEAAVNGNDSTSQSQSNNNHGRLAFEKQQGVVANRAFSRVENGRRHIDPRNGLGSEDGSMVECYRQGTSNAALSLHSTPVQQKSSDQSVNRPHSLSEHSTPFCSKGMNNLTSAEKEHYNEDTSPLPRREPGGAANAALPLGSILKYNGASTRPGGMLTPPIPADLVAR</sequence>
<feature type="compositionally biased region" description="Polar residues" evidence="1">
    <location>
        <begin position="44"/>
        <end position="53"/>
    </location>
</feature>
<protein>
    <submittedName>
        <fullName evidence="2">Uncharacterized protein</fullName>
    </submittedName>
</protein>
<name>A0A422NWT4_TRYRA</name>
<dbReference type="Proteomes" id="UP000283634">
    <property type="component" value="Unassembled WGS sequence"/>
</dbReference>
<evidence type="ECO:0000313" key="2">
    <source>
        <dbReference type="EMBL" id="RNF09927.1"/>
    </source>
</evidence>
<dbReference type="AlphaFoldDB" id="A0A422NWT4"/>
<feature type="compositionally biased region" description="Basic and acidic residues" evidence="1">
    <location>
        <begin position="110"/>
        <end position="126"/>
    </location>
</feature>
<organism evidence="2 3">
    <name type="scientific">Trypanosoma rangeli</name>
    <dbReference type="NCBI Taxonomy" id="5698"/>
    <lineage>
        <taxon>Eukaryota</taxon>
        <taxon>Discoba</taxon>
        <taxon>Euglenozoa</taxon>
        <taxon>Kinetoplastea</taxon>
        <taxon>Metakinetoplastina</taxon>
        <taxon>Trypanosomatida</taxon>
        <taxon>Trypanosomatidae</taxon>
        <taxon>Trypanosoma</taxon>
        <taxon>Herpetosoma</taxon>
    </lineage>
</organism>
<dbReference type="RefSeq" id="XP_029241266.1">
    <property type="nucleotide sequence ID" value="XM_029378999.1"/>
</dbReference>
<keyword evidence="3" id="KW-1185">Reference proteome</keyword>
<comment type="caution">
    <text evidence="2">The sequence shown here is derived from an EMBL/GenBank/DDBJ whole genome shotgun (WGS) entry which is preliminary data.</text>
</comment>
<feature type="region of interest" description="Disordered" evidence="1">
    <location>
        <begin position="92"/>
        <end position="127"/>
    </location>
</feature>
<feature type="region of interest" description="Disordered" evidence="1">
    <location>
        <begin position="62"/>
        <end position="81"/>
    </location>
</feature>
<dbReference type="EMBL" id="MKGL01000040">
    <property type="protein sequence ID" value="RNF09927.1"/>
    <property type="molecule type" value="Genomic_DNA"/>
</dbReference>
<dbReference type="OrthoDB" id="264384at2759"/>
<feature type="region of interest" description="Disordered" evidence="1">
    <location>
        <begin position="401"/>
        <end position="420"/>
    </location>
</feature>
<proteinExistence type="predicted"/>
<feature type="compositionally biased region" description="Polar residues" evidence="1">
    <location>
        <begin position="329"/>
        <end position="364"/>
    </location>
</feature>
<evidence type="ECO:0000313" key="3">
    <source>
        <dbReference type="Proteomes" id="UP000283634"/>
    </source>
</evidence>
<feature type="region of interest" description="Disordered" evidence="1">
    <location>
        <begin position="329"/>
        <end position="386"/>
    </location>
</feature>
<feature type="compositionally biased region" description="Basic and acidic residues" evidence="1">
    <location>
        <begin position="365"/>
        <end position="382"/>
    </location>
</feature>
<dbReference type="OMA" id="ATPHRSE"/>
<feature type="compositionally biased region" description="Polar residues" evidence="1">
    <location>
        <begin position="1"/>
        <end position="13"/>
    </location>
</feature>
<accession>A0A422NWT4</accession>
<gene>
    <name evidence="2" type="ORF">TraAM80_01979</name>
</gene>
<reference evidence="2 3" key="1">
    <citation type="journal article" date="2018" name="BMC Genomics">
        <title>Genomic comparison of Trypanosoma conorhini and Trypanosoma rangeli to Trypanosoma cruzi strains of high and low virulence.</title>
        <authorList>
            <person name="Bradwell K.R."/>
            <person name="Koparde V.N."/>
            <person name="Matveyev A.V."/>
            <person name="Serrano M.G."/>
            <person name="Alves J.M."/>
            <person name="Parikh H."/>
            <person name="Huang B."/>
            <person name="Lee V."/>
            <person name="Espinosa-Alvarez O."/>
            <person name="Ortiz P.A."/>
            <person name="Costa-Martins A.G."/>
            <person name="Teixeira M.M."/>
            <person name="Buck G.A."/>
        </authorList>
    </citation>
    <scope>NUCLEOTIDE SEQUENCE [LARGE SCALE GENOMIC DNA]</scope>
    <source>
        <strain evidence="2 3">AM80</strain>
    </source>
</reference>